<dbReference type="RefSeq" id="WP_149319053.1">
    <property type="nucleotide sequence ID" value="NZ_CP080293.1"/>
</dbReference>
<feature type="binding site" evidence="5 7">
    <location>
        <position position="130"/>
    </location>
    <ligand>
        <name>substrate</name>
    </ligand>
</feature>
<dbReference type="CDD" id="cd06827">
    <property type="entry name" value="PLPDE_III_AR_proteobact"/>
    <property type="match status" value="1"/>
</dbReference>
<keyword evidence="10" id="KW-1185">Reference proteome</keyword>
<reference evidence="9 10" key="1">
    <citation type="submission" date="2019-09" db="EMBL/GenBank/DDBJ databases">
        <title>Isolation of a novel species in the genus Cupriavidus from patients with sepsis using whole genome sequencing.</title>
        <authorList>
            <person name="Kweon O.J."/>
            <person name="Lee M.-K."/>
        </authorList>
    </citation>
    <scope>NUCLEOTIDE SEQUENCE [LARGE SCALE GENOMIC DNA]</scope>
    <source>
        <strain evidence="9 10">MKL-01</strain>
    </source>
</reference>
<dbReference type="InterPro" id="IPR000821">
    <property type="entry name" value="Ala_racemase"/>
</dbReference>
<dbReference type="InterPro" id="IPR009006">
    <property type="entry name" value="Ala_racemase/Decarboxylase_C"/>
</dbReference>
<sequence length="377" mass="40482">MPRPIHAVIHQPALANNLEVVRRHAPASRVWAVVKANAYGHGIRRAFAGLRAADGFGLLDLNEAVLLRELGWQGPILLLEGFFQPQDVPLLEEYRLTTAIHNEEQLRMLEVARPKGPLAIQLKLNTGMNRLGFAPDQYRTAWERARTLSGVGSIVHMTHFSDADGERGIAHQLEVFDTTTANLPGEASLSNSAATLWHPAAHRAWVRPGIVLYGASPSGRHVDIADTGLMPAMSLHSELIAVQELRPGDTVGYGSLFTADRPMRIGVVACGYADGYPRHAAGWGDRPAPVLVDGVRTHLVGRVSMDMLCVDLTPCPKARVGSPVTLWGHGLPIDDVAAASGTVGYELMCALAPRVPVTVATLTVPDAPNVAETAPAK</sequence>
<dbReference type="Gene3D" id="2.40.37.10">
    <property type="entry name" value="Lyase, Ornithine Decarboxylase, Chain A, domain 1"/>
    <property type="match status" value="1"/>
</dbReference>
<feature type="modified residue" description="N6-(pyridoxal phosphate)lysine" evidence="5 6">
    <location>
        <position position="35"/>
    </location>
</feature>
<dbReference type="GO" id="GO:0030632">
    <property type="term" value="P:D-alanine biosynthetic process"/>
    <property type="evidence" value="ECO:0007669"/>
    <property type="project" value="UniProtKB-UniRule"/>
</dbReference>
<dbReference type="Pfam" id="PF00842">
    <property type="entry name" value="Ala_racemase_C"/>
    <property type="match status" value="1"/>
</dbReference>
<proteinExistence type="inferred from homology"/>
<comment type="similarity">
    <text evidence="5">Belongs to the alanine racemase family.</text>
</comment>
<evidence type="ECO:0000256" key="4">
    <source>
        <dbReference type="ARBA" id="ARBA00023235"/>
    </source>
</evidence>
<comment type="function">
    <text evidence="5">Catalyzes the interconversion of L-alanine and D-alanine. May also act on other amino acids.</text>
</comment>
<evidence type="ECO:0000256" key="3">
    <source>
        <dbReference type="ARBA" id="ARBA00022898"/>
    </source>
</evidence>
<dbReference type="GO" id="GO:0008784">
    <property type="term" value="F:alanine racemase activity"/>
    <property type="evidence" value="ECO:0007669"/>
    <property type="project" value="UniProtKB-UniRule"/>
</dbReference>
<evidence type="ECO:0000256" key="7">
    <source>
        <dbReference type="PIRSR" id="PIRSR600821-52"/>
    </source>
</evidence>
<evidence type="ECO:0000259" key="8">
    <source>
        <dbReference type="SMART" id="SM01005"/>
    </source>
</evidence>
<evidence type="ECO:0000313" key="9">
    <source>
        <dbReference type="EMBL" id="KAA6121852.1"/>
    </source>
</evidence>
<dbReference type="InterPro" id="IPR001608">
    <property type="entry name" value="Ala_racemase_N"/>
</dbReference>
<comment type="cofactor">
    <cofactor evidence="2 5 6">
        <name>pyridoxal 5'-phosphate</name>
        <dbReference type="ChEBI" id="CHEBI:597326"/>
    </cofactor>
</comment>
<dbReference type="Proteomes" id="UP000324324">
    <property type="component" value="Unassembled WGS sequence"/>
</dbReference>
<feature type="active site" description="Proton acceptor; specific for L-alanine" evidence="5">
    <location>
        <position position="253"/>
    </location>
</feature>
<evidence type="ECO:0000256" key="1">
    <source>
        <dbReference type="ARBA" id="ARBA00000316"/>
    </source>
</evidence>
<feature type="binding site" evidence="5 7">
    <location>
        <position position="305"/>
    </location>
    <ligand>
        <name>substrate</name>
    </ligand>
</feature>
<dbReference type="SUPFAM" id="SSF50621">
    <property type="entry name" value="Alanine racemase C-terminal domain-like"/>
    <property type="match status" value="1"/>
</dbReference>
<comment type="caution">
    <text evidence="9">The sequence shown here is derived from an EMBL/GenBank/DDBJ whole genome shotgun (WGS) entry which is preliminary data.</text>
</comment>
<dbReference type="PANTHER" id="PTHR30511">
    <property type="entry name" value="ALANINE RACEMASE"/>
    <property type="match status" value="1"/>
</dbReference>
<keyword evidence="3 5" id="KW-0663">Pyridoxal phosphate</keyword>
<evidence type="ECO:0000313" key="10">
    <source>
        <dbReference type="Proteomes" id="UP000324324"/>
    </source>
</evidence>
<gene>
    <name evidence="9" type="primary">alr</name>
    <name evidence="9" type="ORF">F1599_15690</name>
</gene>
<feature type="domain" description="Alanine racemase C-terminal" evidence="8">
    <location>
        <begin position="232"/>
        <end position="360"/>
    </location>
</feature>
<dbReference type="EMBL" id="VWRN01000042">
    <property type="protein sequence ID" value="KAA6121852.1"/>
    <property type="molecule type" value="Genomic_DNA"/>
</dbReference>
<accession>A0A5M8AGL8</accession>
<dbReference type="Pfam" id="PF01168">
    <property type="entry name" value="Ala_racemase_N"/>
    <property type="match status" value="1"/>
</dbReference>
<evidence type="ECO:0000256" key="2">
    <source>
        <dbReference type="ARBA" id="ARBA00001933"/>
    </source>
</evidence>
<dbReference type="HAMAP" id="MF_01201">
    <property type="entry name" value="Ala_racemase"/>
    <property type="match status" value="1"/>
</dbReference>
<dbReference type="PRINTS" id="PR00992">
    <property type="entry name" value="ALARACEMASE"/>
</dbReference>
<name>A0A5M8AGL8_9BURK</name>
<dbReference type="GO" id="GO:0030170">
    <property type="term" value="F:pyridoxal phosphate binding"/>
    <property type="evidence" value="ECO:0007669"/>
    <property type="project" value="UniProtKB-UniRule"/>
</dbReference>
<dbReference type="InterPro" id="IPR029066">
    <property type="entry name" value="PLP-binding_barrel"/>
</dbReference>
<protein>
    <recommendedName>
        <fullName evidence="5">Alanine racemase</fullName>
        <ecNumber evidence="5">5.1.1.1</ecNumber>
    </recommendedName>
</protein>
<evidence type="ECO:0000256" key="6">
    <source>
        <dbReference type="PIRSR" id="PIRSR600821-50"/>
    </source>
</evidence>
<dbReference type="UniPathway" id="UPA00042">
    <property type="reaction ID" value="UER00497"/>
</dbReference>
<evidence type="ECO:0000256" key="5">
    <source>
        <dbReference type="HAMAP-Rule" id="MF_01201"/>
    </source>
</evidence>
<dbReference type="FunFam" id="3.20.20.10:FF:000002">
    <property type="entry name" value="Alanine racemase"/>
    <property type="match status" value="1"/>
</dbReference>
<comment type="catalytic activity">
    <reaction evidence="1 5">
        <text>L-alanine = D-alanine</text>
        <dbReference type="Rhea" id="RHEA:20249"/>
        <dbReference type="ChEBI" id="CHEBI:57416"/>
        <dbReference type="ChEBI" id="CHEBI:57972"/>
        <dbReference type="EC" id="5.1.1.1"/>
    </reaction>
</comment>
<keyword evidence="4 5" id="KW-0413">Isomerase</keyword>
<comment type="pathway">
    <text evidence="5">Amino-acid biosynthesis; D-alanine biosynthesis; D-alanine from L-alanine: step 1/1.</text>
</comment>
<dbReference type="Gene3D" id="3.20.20.10">
    <property type="entry name" value="Alanine racemase"/>
    <property type="match status" value="1"/>
</dbReference>
<dbReference type="PANTHER" id="PTHR30511:SF0">
    <property type="entry name" value="ALANINE RACEMASE, CATABOLIC-RELATED"/>
    <property type="match status" value="1"/>
</dbReference>
<dbReference type="InterPro" id="IPR011079">
    <property type="entry name" value="Ala_racemase_C"/>
</dbReference>
<dbReference type="GO" id="GO:0005829">
    <property type="term" value="C:cytosol"/>
    <property type="evidence" value="ECO:0007669"/>
    <property type="project" value="TreeGrafter"/>
</dbReference>
<organism evidence="9 10">
    <name type="scientific">Cupriavidus cauae</name>
    <dbReference type="NCBI Taxonomy" id="2608999"/>
    <lineage>
        <taxon>Bacteria</taxon>
        <taxon>Pseudomonadati</taxon>
        <taxon>Pseudomonadota</taxon>
        <taxon>Betaproteobacteria</taxon>
        <taxon>Burkholderiales</taxon>
        <taxon>Burkholderiaceae</taxon>
        <taxon>Cupriavidus</taxon>
    </lineage>
</organism>
<dbReference type="SMART" id="SM01005">
    <property type="entry name" value="Ala_racemase_C"/>
    <property type="match status" value="1"/>
</dbReference>
<feature type="active site" description="Proton acceptor; specific for D-alanine" evidence="5">
    <location>
        <position position="35"/>
    </location>
</feature>
<dbReference type="EC" id="5.1.1.1" evidence="5"/>
<dbReference type="InterPro" id="IPR020622">
    <property type="entry name" value="Ala_racemase_pyridoxalP-BS"/>
</dbReference>
<dbReference type="SUPFAM" id="SSF51419">
    <property type="entry name" value="PLP-binding barrel"/>
    <property type="match status" value="1"/>
</dbReference>
<dbReference type="AlphaFoldDB" id="A0A5M8AGL8"/>
<dbReference type="PROSITE" id="PS00395">
    <property type="entry name" value="ALANINE_RACEMASE"/>
    <property type="match status" value="1"/>
</dbReference>
<dbReference type="NCBIfam" id="TIGR00492">
    <property type="entry name" value="alr"/>
    <property type="match status" value="1"/>
</dbReference>